<evidence type="ECO:0000256" key="12">
    <source>
        <dbReference type="ARBA" id="ARBA00023136"/>
    </source>
</evidence>
<evidence type="ECO:0000259" key="14">
    <source>
        <dbReference type="PROSITE" id="PS51384"/>
    </source>
</evidence>
<keyword evidence="6" id="KW-0479">Metal-binding</keyword>
<dbReference type="SUPFAM" id="SSF63380">
    <property type="entry name" value="Riboflavin synthase domain-like"/>
    <property type="match status" value="1"/>
</dbReference>
<dbReference type="EMBL" id="BOMN01000110">
    <property type="protein sequence ID" value="GIE24470.1"/>
    <property type="molecule type" value="Genomic_DNA"/>
</dbReference>
<dbReference type="Pfam" id="PF00175">
    <property type="entry name" value="NAD_binding_1"/>
    <property type="match status" value="1"/>
</dbReference>
<keyword evidence="4 13" id="KW-0812">Transmembrane</keyword>
<feature type="transmembrane region" description="Helical" evidence="13">
    <location>
        <begin position="107"/>
        <end position="128"/>
    </location>
</feature>
<evidence type="ECO:0000256" key="7">
    <source>
        <dbReference type="ARBA" id="ARBA00022827"/>
    </source>
</evidence>
<name>A0ABQ4A0T6_9ACTN</name>
<comment type="subcellular location">
    <subcellularLocation>
        <location evidence="2">Membrane</location>
        <topology evidence="2">Multi-pass membrane protein</topology>
    </subcellularLocation>
</comment>
<comment type="cofactor">
    <cofactor evidence="1">
        <name>FAD</name>
        <dbReference type="ChEBI" id="CHEBI:57692"/>
    </cofactor>
</comment>
<evidence type="ECO:0000256" key="3">
    <source>
        <dbReference type="ARBA" id="ARBA00022630"/>
    </source>
</evidence>
<dbReference type="InterPro" id="IPR013130">
    <property type="entry name" value="Fe3_Rdtase_TM_dom"/>
</dbReference>
<dbReference type="Proteomes" id="UP000603200">
    <property type="component" value="Unassembled WGS sequence"/>
</dbReference>
<dbReference type="Pfam" id="PF01794">
    <property type="entry name" value="Ferric_reduct"/>
    <property type="match status" value="1"/>
</dbReference>
<dbReference type="InterPro" id="IPR001433">
    <property type="entry name" value="OxRdtase_FAD/NAD-bd"/>
</dbReference>
<keyword evidence="12 13" id="KW-0472">Membrane</keyword>
<evidence type="ECO:0000256" key="8">
    <source>
        <dbReference type="ARBA" id="ARBA00022989"/>
    </source>
</evidence>
<dbReference type="Gene3D" id="2.40.30.10">
    <property type="entry name" value="Translation factors"/>
    <property type="match status" value="1"/>
</dbReference>
<proteinExistence type="predicted"/>
<feature type="transmembrane region" description="Helical" evidence="13">
    <location>
        <begin position="182"/>
        <end position="200"/>
    </location>
</feature>
<feature type="transmembrane region" description="Helical" evidence="13">
    <location>
        <begin position="28"/>
        <end position="50"/>
    </location>
</feature>
<sequence length="472" mass="51709">MSVTRVTGRVRLIGTGRTSRRLRAPRRWWAELAGSAALLSVVVVVALWLHNKGLRGFAAPGGAATSIGRVTGLVASDLLLLQVLLMARIPWVERSYGQDTLARRHRLVGFCSFWLMMTHVVLITVGYAQSGGTGVVAEIWDLVATYPGMLLAAAGTVLLVLVVVLSIRLARRRQRYETWHLIHLYAYLGVGLALPHQLWTGADFVASAPARLYWWGLYGAALGAVVVFRVGLPLYRSAYHRLRVHAVVPEAPGVVSVYLRGHRLDRLPARAGQFFLWRFLDGPGWTRAHPYTLSSAPSGDLLRITVKDLGDGSSRAATLRPGTRVLVEGPYGALTADRRSGARKVLLIAAGVGITTMRALLDEFAGSGAKVTLLYRIRRPEDAVFRTELDEADRRGQVRVIYLDGGRARPGSWLPARFAQVSDLAALRWLVPDVAQHDAFLCGPPPWMAGVRATLREAGVGPDHIHAEEFAW</sequence>
<accession>A0ABQ4A0T6</accession>
<dbReference type="InterPro" id="IPR017927">
    <property type="entry name" value="FAD-bd_FR_type"/>
</dbReference>
<evidence type="ECO:0000256" key="6">
    <source>
        <dbReference type="ARBA" id="ARBA00022723"/>
    </source>
</evidence>
<gene>
    <name evidence="15" type="ORF">Ahu01nite_075720</name>
</gene>
<dbReference type="InterPro" id="IPR039261">
    <property type="entry name" value="FNR_nucleotide-bd"/>
</dbReference>
<keyword evidence="3" id="KW-0285">Flavoprotein</keyword>
<evidence type="ECO:0000256" key="11">
    <source>
        <dbReference type="ARBA" id="ARBA00023014"/>
    </source>
</evidence>
<dbReference type="InterPro" id="IPR017938">
    <property type="entry name" value="Riboflavin_synthase-like_b-brl"/>
</dbReference>
<evidence type="ECO:0000256" key="4">
    <source>
        <dbReference type="ARBA" id="ARBA00022692"/>
    </source>
</evidence>
<keyword evidence="9" id="KW-0560">Oxidoreductase</keyword>
<keyword evidence="11" id="KW-0411">Iron-sulfur</keyword>
<evidence type="ECO:0000256" key="2">
    <source>
        <dbReference type="ARBA" id="ARBA00004141"/>
    </source>
</evidence>
<feature type="transmembrane region" description="Helical" evidence="13">
    <location>
        <begin position="70"/>
        <end position="87"/>
    </location>
</feature>
<dbReference type="CDD" id="cd06198">
    <property type="entry name" value="FNR_like_3"/>
    <property type="match status" value="1"/>
</dbReference>
<evidence type="ECO:0000256" key="9">
    <source>
        <dbReference type="ARBA" id="ARBA00023002"/>
    </source>
</evidence>
<comment type="caution">
    <text evidence="15">The sequence shown here is derived from an EMBL/GenBank/DDBJ whole genome shotgun (WGS) entry which is preliminary data.</text>
</comment>
<keyword evidence="8 13" id="KW-1133">Transmembrane helix</keyword>
<evidence type="ECO:0000256" key="1">
    <source>
        <dbReference type="ARBA" id="ARBA00001974"/>
    </source>
</evidence>
<dbReference type="PANTHER" id="PTHR47354:SF8">
    <property type="entry name" value="1,2-PHENYLACETYL-COA EPOXIDASE, SUBUNIT E"/>
    <property type="match status" value="1"/>
</dbReference>
<dbReference type="SUPFAM" id="SSF52343">
    <property type="entry name" value="Ferredoxin reductase-like, C-terminal NADP-linked domain"/>
    <property type="match status" value="1"/>
</dbReference>
<keyword evidence="10" id="KW-0408">Iron</keyword>
<feature type="domain" description="FAD-binding FR-type" evidence="14">
    <location>
        <begin position="237"/>
        <end position="337"/>
    </location>
</feature>
<dbReference type="PROSITE" id="PS51384">
    <property type="entry name" value="FAD_FR"/>
    <property type="match status" value="1"/>
</dbReference>
<evidence type="ECO:0000313" key="15">
    <source>
        <dbReference type="EMBL" id="GIE24470.1"/>
    </source>
</evidence>
<evidence type="ECO:0000313" key="16">
    <source>
        <dbReference type="Proteomes" id="UP000603200"/>
    </source>
</evidence>
<organism evidence="15 16">
    <name type="scientific">Winogradskya humida</name>
    <dbReference type="NCBI Taxonomy" id="113566"/>
    <lineage>
        <taxon>Bacteria</taxon>
        <taxon>Bacillati</taxon>
        <taxon>Actinomycetota</taxon>
        <taxon>Actinomycetes</taxon>
        <taxon>Micromonosporales</taxon>
        <taxon>Micromonosporaceae</taxon>
        <taxon>Winogradskya</taxon>
    </lineage>
</organism>
<evidence type="ECO:0000256" key="10">
    <source>
        <dbReference type="ARBA" id="ARBA00023004"/>
    </source>
</evidence>
<keyword evidence="16" id="KW-1185">Reference proteome</keyword>
<dbReference type="InterPro" id="IPR050415">
    <property type="entry name" value="MRET"/>
</dbReference>
<evidence type="ECO:0000256" key="13">
    <source>
        <dbReference type="SAM" id="Phobius"/>
    </source>
</evidence>
<protein>
    <submittedName>
        <fullName evidence="15">Oxidoreductase</fullName>
    </submittedName>
</protein>
<feature type="transmembrane region" description="Helical" evidence="13">
    <location>
        <begin position="212"/>
        <end position="232"/>
    </location>
</feature>
<dbReference type="PANTHER" id="PTHR47354">
    <property type="entry name" value="NADH OXIDOREDUCTASE HCR"/>
    <property type="match status" value="1"/>
</dbReference>
<feature type="transmembrane region" description="Helical" evidence="13">
    <location>
        <begin position="148"/>
        <end position="170"/>
    </location>
</feature>
<evidence type="ECO:0000256" key="5">
    <source>
        <dbReference type="ARBA" id="ARBA00022714"/>
    </source>
</evidence>
<keyword evidence="5" id="KW-0001">2Fe-2S</keyword>
<reference evidence="15 16" key="1">
    <citation type="submission" date="2021-01" db="EMBL/GenBank/DDBJ databases">
        <title>Whole genome shotgun sequence of Actinoplanes humidus NBRC 14915.</title>
        <authorList>
            <person name="Komaki H."/>
            <person name="Tamura T."/>
        </authorList>
    </citation>
    <scope>NUCLEOTIDE SEQUENCE [LARGE SCALE GENOMIC DNA]</scope>
    <source>
        <strain evidence="15 16">NBRC 14915</strain>
    </source>
</reference>
<keyword evidence="7" id="KW-0274">FAD</keyword>
<dbReference type="Gene3D" id="3.40.50.80">
    <property type="entry name" value="Nucleotide-binding domain of ferredoxin-NADP reductase (FNR) module"/>
    <property type="match status" value="1"/>
</dbReference>